<dbReference type="OrthoDB" id="198852at2759"/>
<evidence type="ECO:0008006" key="4">
    <source>
        <dbReference type="Google" id="ProtNLM"/>
    </source>
</evidence>
<evidence type="ECO:0000256" key="1">
    <source>
        <dbReference type="SAM" id="SignalP"/>
    </source>
</evidence>
<gene>
    <name evidence="2" type="ORF">FisN_13Lh208</name>
</gene>
<sequence>MKIISVLSSFLILSRALAQNQADPALFLNPCEVRCEGNVFRRTFYVNNYENGICSENCVRFPRAYTVRGYSCGRCPKAFDDYNELKQAVDEYLADNSASSAVAILYGHPIGKWQVQKVESFEYLFDGKRNTAAATFNEDISAWNVRSASNMQYMFASNTAFNKDIGGWNVARVTTMEGMFEDASSFNRNIGSWDVTNVRDMAYMFYGTKQFNQNLNSWDVGSVTDMSFMFSLAESFNSPLDNWNVANVKDFEQMFADATAFSQDLCQWGDEMTSITSDRVINMFISTQCLLEDDPALSETPVSPLCFNCRKPGGV</sequence>
<reference evidence="2 3" key="1">
    <citation type="journal article" date="2015" name="Plant Cell">
        <title>Oil accumulation by the oleaginous diatom Fistulifera solaris as revealed by the genome and transcriptome.</title>
        <authorList>
            <person name="Tanaka T."/>
            <person name="Maeda Y."/>
            <person name="Veluchamy A."/>
            <person name="Tanaka M."/>
            <person name="Abida H."/>
            <person name="Marechal E."/>
            <person name="Bowler C."/>
            <person name="Muto M."/>
            <person name="Sunaga Y."/>
            <person name="Tanaka M."/>
            <person name="Yoshino T."/>
            <person name="Taniguchi T."/>
            <person name="Fukuda Y."/>
            <person name="Nemoto M."/>
            <person name="Matsumoto M."/>
            <person name="Wong P.S."/>
            <person name="Aburatani S."/>
            <person name="Fujibuchi W."/>
        </authorList>
    </citation>
    <scope>NUCLEOTIDE SEQUENCE [LARGE SCALE GENOMIC DNA]</scope>
    <source>
        <strain evidence="2 3">JPCC DA0580</strain>
    </source>
</reference>
<accession>A0A1Z5KM41</accession>
<dbReference type="InParanoid" id="A0A1Z5KM41"/>
<dbReference type="AlphaFoldDB" id="A0A1Z5KM41"/>
<evidence type="ECO:0000313" key="2">
    <source>
        <dbReference type="EMBL" id="GAX27237.1"/>
    </source>
</evidence>
<keyword evidence="1" id="KW-0732">Signal</keyword>
<name>A0A1Z5KM41_FISSO</name>
<feature type="signal peptide" evidence="1">
    <location>
        <begin position="1"/>
        <end position="18"/>
    </location>
</feature>
<dbReference type="InterPro" id="IPR005046">
    <property type="entry name" value="DUF285"/>
</dbReference>
<dbReference type="Pfam" id="PF03382">
    <property type="entry name" value="DUF285"/>
    <property type="match status" value="1"/>
</dbReference>
<dbReference type="NCBIfam" id="TIGR02167">
    <property type="entry name" value="Liste_lipo_26"/>
    <property type="match status" value="3"/>
</dbReference>
<keyword evidence="3" id="KW-1185">Reference proteome</keyword>
<dbReference type="Proteomes" id="UP000198406">
    <property type="component" value="Unassembled WGS sequence"/>
</dbReference>
<feature type="chain" id="PRO_5012735310" description="BspA family leucine-rich repeat surface protein" evidence="1">
    <location>
        <begin position="19"/>
        <end position="315"/>
    </location>
</feature>
<comment type="caution">
    <text evidence="2">The sequence shown here is derived from an EMBL/GenBank/DDBJ whole genome shotgun (WGS) entry which is preliminary data.</text>
</comment>
<proteinExistence type="predicted"/>
<dbReference type="InterPro" id="IPR011889">
    <property type="entry name" value="Liste_lipo_26"/>
</dbReference>
<evidence type="ECO:0000313" key="3">
    <source>
        <dbReference type="Proteomes" id="UP000198406"/>
    </source>
</evidence>
<dbReference type="EMBL" id="BDSP01000253">
    <property type="protein sequence ID" value="GAX27237.1"/>
    <property type="molecule type" value="Genomic_DNA"/>
</dbReference>
<protein>
    <recommendedName>
        <fullName evidence="4">BspA family leucine-rich repeat surface protein</fullName>
    </recommendedName>
</protein>
<organism evidence="2 3">
    <name type="scientific">Fistulifera solaris</name>
    <name type="common">Oleaginous diatom</name>
    <dbReference type="NCBI Taxonomy" id="1519565"/>
    <lineage>
        <taxon>Eukaryota</taxon>
        <taxon>Sar</taxon>
        <taxon>Stramenopiles</taxon>
        <taxon>Ochrophyta</taxon>
        <taxon>Bacillariophyta</taxon>
        <taxon>Bacillariophyceae</taxon>
        <taxon>Bacillariophycidae</taxon>
        <taxon>Naviculales</taxon>
        <taxon>Naviculaceae</taxon>
        <taxon>Fistulifera</taxon>
    </lineage>
</organism>